<reference evidence="2 3" key="1">
    <citation type="submission" date="2018-05" db="EMBL/GenBank/DDBJ databases">
        <title>Complete genome sequence of Arcticibacterium luteifluviistationis SM1504T, a cytophagaceae bacterium isolated from Arctic surface seawater.</title>
        <authorList>
            <person name="Li Y."/>
            <person name="Qin Q.-L."/>
        </authorList>
    </citation>
    <scope>NUCLEOTIDE SEQUENCE [LARGE SCALE GENOMIC DNA]</scope>
    <source>
        <strain evidence="2 3">SM1504</strain>
    </source>
</reference>
<dbReference type="GO" id="GO:0004222">
    <property type="term" value="F:metalloendopeptidase activity"/>
    <property type="evidence" value="ECO:0007669"/>
    <property type="project" value="TreeGrafter"/>
</dbReference>
<dbReference type="InterPro" id="IPR050570">
    <property type="entry name" value="Cell_wall_metabolism_enzyme"/>
</dbReference>
<name>A0A2Z4GB36_9BACT</name>
<organism evidence="2 3">
    <name type="scientific">Arcticibacterium luteifluviistationis</name>
    <dbReference type="NCBI Taxonomy" id="1784714"/>
    <lineage>
        <taxon>Bacteria</taxon>
        <taxon>Pseudomonadati</taxon>
        <taxon>Bacteroidota</taxon>
        <taxon>Cytophagia</taxon>
        <taxon>Cytophagales</taxon>
        <taxon>Leadbetterellaceae</taxon>
        <taxon>Arcticibacterium</taxon>
    </lineage>
</organism>
<gene>
    <name evidence="2" type="ORF">DJ013_09715</name>
</gene>
<dbReference type="PANTHER" id="PTHR21666">
    <property type="entry name" value="PEPTIDASE-RELATED"/>
    <property type="match status" value="1"/>
</dbReference>
<dbReference type="Proteomes" id="UP000249873">
    <property type="component" value="Chromosome"/>
</dbReference>
<dbReference type="CDD" id="cd12797">
    <property type="entry name" value="M23_peptidase"/>
    <property type="match status" value="1"/>
</dbReference>
<dbReference type="Pfam" id="PF01551">
    <property type="entry name" value="Peptidase_M23"/>
    <property type="match status" value="1"/>
</dbReference>
<evidence type="ECO:0000259" key="1">
    <source>
        <dbReference type="Pfam" id="PF01551"/>
    </source>
</evidence>
<dbReference type="InterPro" id="IPR016047">
    <property type="entry name" value="M23ase_b-sheet_dom"/>
</dbReference>
<keyword evidence="3" id="KW-1185">Reference proteome</keyword>
<dbReference type="Gene3D" id="2.70.70.10">
    <property type="entry name" value="Glucose Permease (Domain IIA)"/>
    <property type="match status" value="1"/>
</dbReference>
<proteinExistence type="predicted"/>
<evidence type="ECO:0000313" key="3">
    <source>
        <dbReference type="Proteomes" id="UP000249873"/>
    </source>
</evidence>
<sequence length="629" mass="71964">MIFNGFSIVYYFFLLFSFPSPETEVVVEKVDPYVKGYFMFPLSPGVQTSLSGSFGDLRVNHFHAGLDIRTGGAEGKSIYAAAEGYVSRIRVMNGGYGNALYITHPNGLTTVYGHLKEYASNIKKRVVAEQYAQETFVLDIYFEPTDLPVKKGELVAFSGNTGGSGGPHLHFEIRDQEENTLDPALFGFKEIKDNVAPRVEFVSLKCLSADARINGEFGTFDYPVTRTSSGQYVINRNIDVWGDIGVELYAYDKAETSPFRLGLKYIEVKNDNVSEYKFELGKLAFHNKIDMNLHTNYERMVEQNKKLHKGYFEEGNEMDFYTYNAKKGLIDLRDSKKHRIEIKLKDTFENTSFVHFSLNSNANQDKSINSELRGGETRKVDIRGPFMKIIRKKTDKSFYLVDGNFSKEIQPSYENATEQVFVINLKESYFSSFMDGQEIVPSPVSEEVSQRFNTVFSNSFEIDFKKVLYHPIYLNLEDANYELRLDKDVHPLRGRFDVKWKRPDKEEEKNKVYLIGGRRSRYVGGNWDNGIITFHPKELGTYGILKDETAPSITPRTLNASNLSFTIRDGLSGIKSFECHVDGKWVLLEYEYKNGLLWSEKLNNEPFKGEVVLKVTDNCDNEKIYKTAI</sequence>
<evidence type="ECO:0000313" key="2">
    <source>
        <dbReference type="EMBL" id="AWV98436.1"/>
    </source>
</evidence>
<dbReference type="PANTHER" id="PTHR21666:SF285">
    <property type="entry name" value="M23 FAMILY METALLOPEPTIDASE"/>
    <property type="match status" value="1"/>
</dbReference>
<accession>A0A2Z4GB36</accession>
<dbReference type="AlphaFoldDB" id="A0A2Z4GB36"/>
<dbReference type="OrthoDB" id="9810477at2"/>
<dbReference type="EMBL" id="CP029480">
    <property type="protein sequence ID" value="AWV98436.1"/>
    <property type="molecule type" value="Genomic_DNA"/>
</dbReference>
<dbReference type="KEGG" id="als:DJ013_09715"/>
<dbReference type="SUPFAM" id="SSF51261">
    <property type="entry name" value="Duplicated hybrid motif"/>
    <property type="match status" value="1"/>
</dbReference>
<feature type="domain" description="M23ase beta-sheet core" evidence="1">
    <location>
        <begin position="62"/>
        <end position="130"/>
    </location>
</feature>
<dbReference type="RefSeq" id="WP_111371629.1">
    <property type="nucleotide sequence ID" value="NZ_CP029480.1"/>
</dbReference>
<protein>
    <recommendedName>
        <fullName evidence="1">M23ase beta-sheet core domain-containing protein</fullName>
    </recommendedName>
</protein>
<dbReference type="InterPro" id="IPR011055">
    <property type="entry name" value="Dup_hybrid_motif"/>
</dbReference>